<dbReference type="RefSeq" id="WP_011938299.1">
    <property type="nucleotide sequence ID" value="NC_009483.1"/>
</dbReference>
<dbReference type="HOGENOM" id="CLU_120868_1_0_7"/>
<name>A5GA12_GEOUR</name>
<dbReference type="Proteomes" id="UP000006695">
    <property type="component" value="Chromosome"/>
</dbReference>
<organism evidence="1 2">
    <name type="scientific">Geotalea uraniireducens (strain Rf4)</name>
    <name type="common">Geobacter uraniireducens</name>
    <dbReference type="NCBI Taxonomy" id="351605"/>
    <lineage>
        <taxon>Bacteria</taxon>
        <taxon>Pseudomonadati</taxon>
        <taxon>Thermodesulfobacteriota</taxon>
        <taxon>Desulfuromonadia</taxon>
        <taxon>Geobacterales</taxon>
        <taxon>Geobacteraceae</taxon>
        <taxon>Geotalea</taxon>
    </lineage>
</organism>
<dbReference type="GO" id="GO:0046685">
    <property type="term" value="P:response to arsenic-containing substance"/>
    <property type="evidence" value="ECO:0007669"/>
    <property type="project" value="InterPro"/>
</dbReference>
<reference evidence="1 2" key="1">
    <citation type="submission" date="2007-05" db="EMBL/GenBank/DDBJ databases">
        <title>Complete sequence of Geobacter uraniireducens Rf4.</title>
        <authorList>
            <consortium name="US DOE Joint Genome Institute"/>
            <person name="Copeland A."/>
            <person name="Lucas S."/>
            <person name="Lapidus A."/>
            <person name="Barry K."/>
            <person name="Detter J.C."/>
            <person name="Glavina del Rio T."/>
            <person name="Hammon N."/>
            <person name="Israni S."/>
            <person name="Dalin E."/>
            <person name="Tice H."/>
            <person name="Pitluck S."/>
            <person name="Chertkov O."/>
            <person name="Brettin T."/>
            <person name="Bruce D."/>
            <person name="Han C."/>
            <person name="Schmutz J."/>
            <person name="Larimer F."/>
            <person name="Land M."/>
            <person name="Hauser L."/>
            <person name="Kyrpides N."/>
            <person name="Mikhailova N."/>
            <person name="Shelobolina E."/>
            <person name="Aklujkar M."/>
            <person name="Lovley D."/>
            <person name="Richardson P."/>
        </authorList>
    </citation>
    <scope>NUCLEOTIDE SEQUENCE [LARGE SCALE GENOMIC DNA]</scope>
    <source>
        <strain evidence="1 2">Rf4</strain>
    </source>
</reference>
<dbReference type="KEGG" id="gur:Gura_1382"/>
<dbReference type="GO" id="GO:0045892">
    <property type="term" value="P:negative regulation of DNA-templated transcription"/>
    <property type="evidence" value="ECO:0007669"/>
    <property type="project" value="InterPro"/>
</dbReference>
<evidence type="ECO:0000313" key="2">
    <source>
        <dbReference type="Proteomes" id="UP000006695"/>
    </source>
</evidence>
<accession>A5GA12</accession>
<dbReference type="GO" id="GO:0003677">
    <property type="term" value="F:DNA binding"/>
    <property type="evidence" value="ECO:0007669"/>
    <property type="project" value="InterPro"/>
</dbReference>
<protein>
    <submittedName>
        <fullName evidence="1">Arsenical resistance operon trans-acting repressor ArsD</fullName>
    </submittedName>
</protein>
<evidence type="ECO:0000313" key="1">
    <source>
        <dbReference type="EMBL" id="ABQ25583.1"/>
    </source>
</evidence>
<dbReference type="NCBIfam" id="NF033727">
    <property type="entry name" value="chaperon_ArsD"/>
    <property type="match status" value="1"/>
</dbReference>
<dbReference type="Pfam" id="PF06953">
    <property type="entry name" value="ArsD"/>
    <property type="match status" value="1"/>
</dbReference>
<proteinExistence type="predicted"/>
<dbReference type="InterPro" id="IPR010712">
    <property type="entry name" value="Arsenical-R_ArsD"/>
</dbReference>
<dbReference type="Gene3D" id="3.40.30.10">
    <property type="entry name" value="Glutaredoxin"/>
    <property type="match status" value="1"/>
</dbReference>
<dbReference type="AlphaFoldDB" id="A5GA12"/>
<gene>
    <name evidence="1" type="ordered locus">Gura_1382</name>
</gene>
<dbReference type="EMBL" id="CP000698">
    <property type="protein sequence ID" value="ABQ25583.1"/>
    <property type="molecule type" value="Genomic_DNA"/>
</dbReference>
<dbReference type="OrthoDB" id="9801358at2"/>
<dbReference type="STRING" id="351605.Gura_1382"/>
<keyword evidence="2" id="KW-1185">Reference proteome</keyword>
<sequence>MKIEIFDPAMCCATGVCGPSVDPDLVRIQESLRQIQKHAPAVKVARCGLLSDPQAFVTNSAVAELLEVEGPDCLPLVYVNGELISKRCYPGNEQLQEILKQAGFEVTLGEKKKASCGCGVGSC</sequence>